<feature type="transmembrane region" description="Helical" evidence="1">
    <location>
        <begin position="38"/>
        <end position="60"/>
    </location>
</feature>
<dbReference type="AlphaFoldDB" id="A0AAJ2DQL5"/>
<gene>
    <name evidence="2" type="ORF">FOS08_27515</name>
</gene>
<keyword evidence="1" id="KW-0472">Membrane</keyword>
<dbReference type="Proteomes" id="UP001248134">
    <property type="component" value="Unassembled WGS sequence"/>
</dbReference>
<accession>A0AAJ2DQL5</accession>
<proteinExistence type="predicted"/>
<reference evidence="2" key="1">
    <citation type="submission" date="2019-07" db="EMBL/GenBank/DDBJ databases">
        <title>Phylogenomic Reclassification of ATCC Bacillus Strains and Various Taxa within the Genus Bacillus.</title>
        <authorList>
            <person name="Riojas M.A."/>
            <person name="Frank A.M."/>
            <person name="Fenn S.L."/>
            <person name="King S.P."/>
            <person name="Brower S.M."/>
            <person name="Hazbon M.H."/>
        </authorList>
    </citation>
    <scope>NUCLEOTIDE SEQUENCE</scope>
    <source>
        <strain evidence="2">NR-12239</strain>
    </source>
</reference>
<sequence>MEVLYSAASPKTKSEDLPFDISWLTDWFVSLFKGTGDYIFVLLSIVILISLLVFGASLWFKHIKWKKRSIYFGVGSILLIWIIPVLVLTTHSFNFQSFMSNMVGLKSFRTTKAILSGIEAMHMIKKRKLFYRTSLFKIRKSLFLKCLDL</sequence>
<keyword evidence="1" id="KW-0812">Transmembrane</keyword>
<evidence type="ECO:0000313" key="2">
    <source>
        <dbReference type="EMBL" id="MDR4329457.1"/>
    </source>
</evidence>
<comment type="caution">
    <text evidence="2">The sequence shown here is derived from an EMBL/GenBank/DDBJ whole genome shotgun (WGS) entry which is preliminary data.</text>
</comment>
<protein>
    <submittedName>
        <fullName evidence="2">Uncharacterized protein</fullName>
    </submittedName>
</protein>
<organism evidence="2 3">
    <name type="scientific">Bacillus pseudomycoides</name>
    <dbReference type="NCBI Taxonomy" id="64104"/>
    <lineage>
        <taxon>Bacteria</taxon>
        <taxon>Bacillati</taxon>
        <taxon>Bacillota</taxon>
        <taxon>Bacilli</taxon>
        <taxon>Bacillales</taxon>
        <taxon>Bacillaceae</taxon>
        <taxon>Bacillus</taxon>
        <taxon>Bacillus cereus group</taxon>
    </lineage>
</organism>
<keyword evidence="1" id="KW-1133">Transmembrane helix</keyword>
<dbReference type="EMBL" id="VLYX01000067">
    <property type="protein sequence ID" value="MDR4329457.1"/>
    <property type="molecule type" value="Genomic_DNA"/>
</dbReference>
<evidence type="ECO:0000256" key="1">
    <source>
        <dbReference type="SAM" id="Phobius"/>
    </source>
</evidence>
<feature type="transmembrane region" description="Helical" evidence="1">
    <location>
        <begin position="72"/>
        <end position="93"/>
    </location>
</feature>
<name>A0AAJ2DQL5_9BACI</name>
<evidence type="ECO:0000313" key="3">
    <source>
        <dbReference type="Proteomes" id="UP001248134"/>
    </source>
</evidence>